<sequence length="103" mass="12085">MCTWDNERNLRISEFITRGNSTRKKSTLKEVILVKLAAEFVNDYDTRKIIIHSEEEIWKKVIRERISAFNIPLTLNEELIVLLKSMAIDVAKWRSDHNGIVTK</sequence>
<name>A0A8X6HJN1_TRICU</name>
<organism evidence="1 2">
    <name type="scientific">Trichonephila clavata</name>
    <name type="common">Joro spider</name>
    <name type="synonym">Nephila clavata</name>
    <dbReference type="NCBI Taxonomy" id="2740835"/>
    <lineage>
        <taxon>Eukaryota</taxon>
        <taxon>Metazoa</taxon>
        <taxon>Ecdysozoa</taxon>
        <taxon>Arthropoda</taxon>
        <taxon>Chelicerata</taxon>
        <taxon>Arachnida</taxon>
        <taxon>Araneae</taxon>
        <taxon>Araneomorphae</taxon>
        <taxon>Entelegynae</taxon>
        <taxon>Araneoidea</taxon>
        <taxon>Nephilidae</taxon>
        <taxon>Trichonephila</taxon>
    </lineage>
</organism>
<proteinExistence type="predicted"/>
<evidence type="ECO:0000313" key="1">
    <source>
        <dbReference type="EMBL" id="GFR24318.1"/>
    </source>
</evidence>
<evidence type="ECO:0000313" key="2">
    <source>
        <dbReference type="Proteomes" id="UP000887116"/>
    </source>
</evidence>
<dbReference type="AlphaFoldDB" id="A0A8X6HJN1"/>
<protein>
    <submittedName>
        <fullName evidence="1">Uncharacterized protein</fullName>
    </submittedName>
</protein>
<keyword evidence="2" id="KW-1185">Reference proteome</keyword>
<gene>
    <name evidence="1" type="ORF">TNCT_118581</name>
</gene>
<accession>A0A8X6HJN1</accession>
<reference evidence="1" key="1">
    <citation type="submission" date="2020-07" db="EMBL/GenBank/DDBJ databases">
        <title>Multicomponent nature underlies the extraordinary mechanical properties of spider dragline silk.</title>
        <authorList>
            <person name="Kono N."/>
            <person name="Nakamura H."/>
            <person name="Mori M."/>
            <person name="Yoshida Y."/>
            <person name="Ohtoshi R."/>
            <person name="Malay A.D."/>
            <person name="Moran D.A.P."/>
            <person name="Tomita M."/>
            <person name="Numata K."/>
            <person name="Arakawa K."/>
        </authorList>
    </citation>
    <scope>NUCLEOTIDE SEQUENCE</scope>
</reference>
<dbReference type="EMBL" id="BMAO01018558">
    <property type="protein sequence ID" value="GFR24318.1"/>
    <property type="molecule type" value="Genomic_DNA"/>
</dbReference>
<dbReference type="Proteomes" id="UP000887116">
    <property type="component" value="Unassembled WGS sequence"/>
</dbReference>
<comment type="caution">
    <text evidence="1">The sequence shown here is derived from an EMBL/GenBank/DDBJ whole genome shotgun (WGS) entry which is preliminary data.</text>
</comment>